<dbReference type="OrthoDB" id="5427664at2759"/>
<evidence type="ECO:0000256" key="1">
    <source>
        <dbReference type="SAM" id="MobiDB-lite"/>
    </source>
</evidence>
<feature type="transmembrane region" description="Helical" evidence="2">
    <location>
        <begin position="58"/>
        <end position="78"/>
    </location>
</feature>
<feature type="region of interest" description="Disordered" evidence="1">
    <location>
        <begin position="314"/>
        <end position="334"/>
    </location>
</feature>
<dbReference type="PANTHER" id="PTHR37577">
    <property type="entry name" value="INTEGRAL MEMBRANE PROTEIN"/>
    <property type="match status" value="1"/>
</dbReference>
<dbReference type="Proteomes" id="UP000799753">
    <property type="component" value="Unassembled WGS sequence"/>
</dbReference>
<evidence type="ECO:0000313" key="4">
    <source>
        <dbReference type="Proteomes" id="UP000799753"/>
    </source>
</evidence>
<feature type="transmembrane region" description="Helical" evidence="2">
    <location>
        <begin position="167"/>
        <end position="187"/>
    </location>
</feature>
<dbReference type="AlphaFoldDB" id="A0A6A6S980"/>
<evidence type="ECO:0000256" key="2">
    <source>
        <dbReference type="SAM" id="Phobius"/>
    </source>
</evidence>
<keyword evidence="2" id="KW-0472">Membrane</keyword>
<keyword evidence="2" id="KW-0812">Transmembrane</keyword>
<protein>
    <submittedName>
        <fullName evidence="3">Uncharacterized protein</fullName>
    </submittedName>
</protein>
<gene>
    <name evidence="3" type="ORF">P280DRAFT_466812</name>
</gene>
<organism evidence="3 4">
    <name type="scientific">Massarina eburnea CBS 473.64</name>
    <dbReference type="NCBI Taxonomy" id="1395130"/>
    <lineage>
        <taxon>Eukaryota</taxon>
        <taxon>Fungi</taxon>
        <taxon>Dikarya</taxon>
        <taxon>Ascomycota</taxon>
        <taxon>Pezizomycotina</taxon>
        <taxon>Dothideomycetes</taxon>
        <taxon>Pleosporomycetidae</taxon>
        <taxon>Pleosporales</taxon>
        <taxon>Massarineae</taxon>
        <taxon>Massarinaceae</taxon>
        <taxon>Massarina</taxon>
    </lineage>
</organism>
<proteinExistence type="predicted"/>
<accession>A0A6A6S980</accession>
<dbReference type="EMBL" id="MU006779">
    <property type="protein sequence ID" value="KAF2644130.1"/>
    <property type="molecule type" value="Genomic_DNA"/>
</dbReference>
<keyword evidence="4" id="KW-1185">Reference proteome</keyword>
<dbReference type="PANTHER" id="PTHR37577:SF1">
    <property type="entry name" value="INTEGRAL MEMBRANE PROTEIN"/>
    <property type="match status" value="1"/>
</dbReference>
<feature type="transmembrane region" description="Helical" evidence="2">
    <location>
        <begin position="135"/>
        <end position="155"/>
    </location>
</feature>
<keyword evidence="2" id="KW-1133">Transmembrane helix</keyword>
<evidence type="ECO:0000313" key="3">
    <source>
        <dbReference type="EMBL" id="KAF2644130.1"/>
    </source>
</evidence>
<sequence length="334" mass="36733">MSGIKWMLPIGPQQCAERDQSIACSFQLYSNASTLTETQKLAPNNDITGDAVRLLRQVIKAFIVSNAFALLFSAILLWDRFQWHFLIHNYSDTRLYLRTIHVVQRLLHGLSDHQLVSGLALLVTLNNQACSISAYHYNLACTMLILSAVTHFNSLFSIQDYIHKGRVVAGIRIVAIIVQYVLSAIVLSGRNVKTGFPTKPGSLGIMPAPCFWNTTTSGYWGVRDALDAASLGDKDTTGNATATDTGIETVATSAAFWEYIMLVVFSGFACVFLVAEWIHTSKHGRNIVVKSKLIASSSSLRFTYNTNISAPAWRSQRGTSSEPLRGKAGAIRNL</sequence>
<name>A0A6A6S980_9PLEO</name>
<feature type="transmembrane region" description="Helical" evidence="2">
    <location>
        <begin position="259"/>
        <end position="278"/>
    </location>
</feature>
<dbReference type="InterPro" id="IPR053018">
    <property type="entry name" value="Elsinochrome_Biosynth-Asso"/>
</dbReference>
<reference evidence="3" key="1">
    <citation type="journal article" date="2020" name="Stud. Mycol.">
        <title>101 Dothideomycetes genomes: a test case for predicting lifestyles and emergence of pathogens.</title>
        <authorList>
            <person name="Haridas S."/>
            <person name="Albert R."/>
            <person name="Binder M."/>
            <person name="Bloem J."/>
            <person name="Labutti K."/>
            <person name="Salamov A."/>
            <person name="Andreopoulos B."/>
            <person name="Baker S."/>
            <person name="Barry K."/>
            <person name="Bills G."/>
            <person name="Bluhm B."/>
            <person name="Cannon C."/>
            <person name="Castanera R."/>
            <person name="Culley D."/>
            <person name="Daum C."/>
            <person name="Ezra D."/>
            <person name="Gonzalez J."/>
            <person name="Henrissat B."/>
            <person name="Kuo A."/>
            <person name="Liang C."/>
            <person name="Lipzen A."/>
            <person name="Lutzoni F."/>
            <person name="Magnuson J."/>
            <person name="Mondo S."/>
            <person name="Nolan M."/>
            <person name="Ohm R."/>
            <person name="Pangilinan J."/>
            <person name="Park H.-J."/>
            <person name="Ramirez L."/>
            <person name="Alfaro M."/>
            <person name="Sun H."/>
            <person name="Tritt A."/>
            <person name="Yoshinaga Y."/>
            <person name="Zwiers L.-H."/>
            <person name="Turgeon B."/>
            <person name="Goodwin S."/>
            <person name="Spatafora J."/>
            <person name="Crous P."/>
            <person name="Grigoriev I."/>
        </authorList>
    </citation>
    <scope>NUCLEOTIDE SEQUENCE</scope>
    <source>
        <strain evidence="3">CBS 473.64</strain>
    </source>
</reference>